<protein>
    <recommendedName>
        <fullName evidence="9">Beta-galactosidase</fullName>
    </recommendedName>
</protein>
<evidence type="ECO:0000259" key="5">
    <source>
        <dbReference type="Pfam" id="PF02836"/>
    </source>
</evidence>
<keyword evidence="2" id="KW-0378">Hydrolase</keyword>
<dbReference type="Gene3D" id="2.60.120.260">
    <property type="entry name" value="Galactose-binding domain-like"/>
    <property type="match status" value="1"/>
</dbReference>
<name>A0A916YKQ9_9BACL</name>
<dbReference type="InterPro" id="IPR006103">
    <property type="entry name" value="Glyco_hydro_2_cat"/>
</dbReference>
<gene>
    <name evidence="7" type="ORF">GCM10010911_03500</name>
</gene>
<dbReference type="InterPro" id="IPR023232">
    <property type="entry name" value="Glyco_hydro_2_AS"/>
</dbReference>
<dbReference type="InterPro" id="IPR017853">
    <property type="entry name" value="GH"/>
</dbReference>
<evidence type="ECO:0000256" key="2">
    <source>
        <dbReference type="ARBA" id="ARBA00022801"/>
    </source>
</evidence>
<keyword evidence="3" id="KW-0326">Glycosidase</keyword>
<evidence type="ECO:0000256" key="3">
    <source>
        <dbReference type="ARBA" id="ARBA00023295"/>
    </source>
</evidence>
<dbReference type="Pfam" id="PF00703">
    <property type="entry name" value="Glyco_hydro_2"/>
    <property type="match status" value="1"/>
</dbReference>
<dbReference type="InterPro" id="IPR006101">
    <property type="entry name" value="Glyco_hydro_2"/>
</dbReference>
<dbReference type="PROSITE" id="PS00608">
    <property type="entry name" value="GLYCOSYL_HYDROL_F2_2"/>
    <property type="match status" value="1"/>
</dbReference>
<evidence type="ECO:0008006" key="9">
    <source>
        <dbReference type="Google" id="ProtNLM"/>
    </source>
</evidence>
<dbReference type="PANTHER" id="PTHR42732:SF1">
    <property type="entry name" value="BETA-MANNOSIDASE"/>
    <property type="match status" value="1"/>
</dbReference>
<feature type="domain" description="Glycoside hydrolase family 2 immunoglobulin-like beta-sandwich" evidence="4">
    <location>
        <begin position="176"/>
        <end position="286"/>
    </location>
</feature>
<dbReference type="AlphaFoldDB" id="A0A916YKQ9"/>
<dbReference type="Gene3D" id="2.60.40.10">
    <property type="entry name" value="Immunoglobulins"/>
    <property type="match status" value="1"/>
</dbReference>
<dbReference type="InterPro" id="IPR051913">
    <property type="entry name" value="GH2_Domain-Containing"/>
</dbReference>
<dbReference type="GO" id="GO:0005975">
    <property type="term" value="P:carbohydrate metabolic process"/>
    <property type="evidence" value="ECO:0007669"/>
    <property type="project" value="InterPro"/>
</dbReference>
<evidence type="ECO:0000313" key="8">
    <source>
        <dbReference type="Proteomes" id="UP000612456"/>
    </source>
</evidence>
<comment type="similarity">
    <text evidence="1">Belongs to the glycosyl hydrolase 2 family.</text>
</comment>
<evidence type="ECO:0000259" key="6">
    <source>
        <dbReference type="Pfam" id="PF02837"/>
    </source>
</evidence>
<proteinExistence type="inferred from homology"/>
<dbReference type="InterPro" id="IPR036156">
    <property type="entry name" value="Beta-gal/glucu_dom_sf"/>
</dbReference>
<dbReference type="SUPFAM" id="SSF49303">
    <property type="entry name" value="beta-Galactosidase/glucuronidase domain"/>
    <property type="match status" value="1"/>
</dbReference>
<evidence type="ECO:0000259" key="4">
    <source>
        <dbReference type="Pfam" id="PF00703"/>
    </source>
</evidence>
<dbReference type="EMBL" id="BMHP01000001">
    <property type="protein sequence ID" value="GGD49261.1"/>
    <property type="molecule type" value="Genomic_DNA"/>
</dbReference>
<dbReference type="RefSeq" id="WP_188988522.1">
    <property type="nucleotide sequence ID" value="NZ_BMHP01000001.1"/>
</dbReference>
<evidence type="ECO:0000313" key="7">
    <source>
        <dbReference type="EMBL" id="GGD49261.1"/>
    </source>
</evidence>
<feature type="domain" description="Glycosyl hydrolases family 2 sugar binding" evidence="6">
    <location>
        <begin position="39"/>
        <end position="127"/>
    </location>
</feature>
<dbReference type="InterPro" id="IPR013783">
    <property type="entry name" value="Ig-like_fold"/>
</dbReference>
<reference evidence="7" key="1">
    <citation type="journal article" date="2014" name="Int. J. Syst. Evol. Microbiol.">
        <title>Complete genome sequence of Corynebacterium casei LMG S-19264T (=DSM 44701T), isolated from a smear-ripened cheese.</title>
        <authorList>
            <consortium name="US DOE Joint Genome Institute (JGI-PGF)"/>
            <person name="Walter F."/>
            <person name="Albersmeier A."/>
            <person name="Kalinowski J."/>
            <person name="Ruckert C."/>
        </authorList>
    </citation>
    <scope>NUCLEOTIDE SEQUENCE</scope>
    <source>
        <strain evidence="7">CGMCC 1.15178</strain>
    </source>
</reference>
<dbReference type="Proteomes" id="UP000612456">
    <property type="component" value="Unassembled WGS sequence"/>
</dbReference>
<dbReference type="InterPro" id="IPR006102">
    <property type="entry name" value="Ig-like_GH2"/>
</dbReference>
<evidence type="ECO:0000256" key="1">
    <source>
        <dbReference type="ARBA" id="ARBA00007401"/>
    </source>
</evidence>
<dbReference type="GO" id="GO:0004553">
    <property type="term" value="F:hydrolase activity, hydrolyzing O-glycosyl compounds"/>
    <property type="evidence" value="ECO:0007669"/>
    <property type="project" value="InterPro"/>
</dbReference>
<accession>A0A916YKQ9</accession>
<dbReference type="SUPFAM" id="SSF51445">
    <property type="entry name" value="(Trans)glycosidases"/>
    <property type="match status" value="1"/>
</dbReference>
<dbReference type="InterPro" id="IPR006104">
    <property type="entry name" value="Glyco_hydro_2_N"/>
</dbReference>
<keyword evidence="8" id="KW-1185">Reference proteome</keyword>
<dbReference type="Pfam" id="PF02837">
    <property type="entry name" value="Glyco_hydro_2_N"/>
    <property type="match status" value="1"/>
</dbReference>
<dbReference type="InterPro" id="IPR008979">
    <property type="entry name" value="Galactose-bd-like_sf"/>
</dbReference>
<dbReference type="Pfam" id="PF02836">
    <property type="entry name" value="Glyco_hydro_2_C"/>
    <property type="match status" value="1"/>
</dbReference>
<dbReference type="Gene3D" id="3.20.20.80">
    <property type="entry name" value="Glycosidases"/>
    <property type="match status" value="1"/>
</dbReference>
<comment type="caution">
    <text evidence="7">The sequence shown here is derived from an EMBL/GenBank/DDBJ whole genome shotgun (WGS) entry which is preliminary data.</text>
</comment>
<dbReference type="SUPFAM" id="SSF49785">
    <property type="entry name" value="Galactose-binding domain-like"/>
    <property type="match status" value="1"/>
</dbReference>
<dbReference type="PANTHER" id="PTHR42732">
    <property type="entry name" value="BETA-GALACTOSIDASE"/>
    <property type="match status" value="1"/>
</dbReference>
<reference evidence="7" key="2">
    <citation type="submission" date="2020-09" db="EMBL/GenBank/DDBJ databases">
        <authorList>
            <person name="Sun Q."/>
            <person name="Zhou Y."/>
        </authorList>
    </citation>
    <scope>NUCLEOTIDE SEQUENCE</scope>
    <source>
        <strain evidence="7">CGMCC 1.15178</strain>
    </source>
</reference>
<feature type="domain" description="Glycoside hydrolase family 2 catalytic" evidence="5">
    <location>
        <begin position="288"/>
        <end position="440"/>
    </location>
</feature>
<dbReference type="PRINTS" id="PR00132">
    <property type="entry name" value="GLHYDRLASE2"/>
</dbReference>
<sequence>MFTERAFIFQKGWRLSTDPENVGIHKEWFASGAPNAAKDVIVPGIIQQVFPDYNGIAWYWTEFDPQLSNTPTSRYLLKFGAVDYAAKIWLNGIFIGEHEGAEVPFELEVTDVLHPNARNLLAVRVINPGEEPVEGFALKQIPHMNKVATAKFTPGSSFNSGGIVMPVTLCEVPMIRFRDARVTADLHTGEVNVELELESESLSDCSGMLTATVRPVRDGQLTASLVQEINFGANSREAAVRFRMEDPHPWSTEDPYLYQIQMQLIVKASNNTAPMIDERTIRFGFRHFEVKDGYFFLNGKRVFVRSTHTGNHYPIGGRVPINRELLYKDLIFSKASGFNMVRFIAGTAIPEQLDFCDEIGLMVYEECHAAWLLEDSPQMGERFDRSTLGMVQRDRNHPSVVIWGLLNETFDGPVFRHAHQFLARLRQLDATRLVLLGSGRWDGHNAAGSVSNPHSLEWEHVWGNEEPGILGDVKRTEWYKGINGYVKGAGDAHLYPTLPQNSEITREIRSIGEGAKPIFVSEYGVGSLLDVLRGSKRYDQHGVDRGLLDARLFHSMADRFLFDWNAYGFDKAYSFPERLFEESQRLHALQRRFQFDLIRANPNVAGFNLTGMLDHAITGEGLWTFWREWKPGIVDVLADGWSPLRWCLFVDPLHAYTGKPFAIEAVLANEDVLAAGQYSASLRISHDGNVVWETAASFEIKDPAPLAACVYRDEVVLDGPEGTYEFEIILDRGGAPAGGRLEFFLSDEVKAADDHSGLVLWGINDEIEEWLHARGFPTTRYSIDSVLDGDSLVLVGALKEGEIDSLLWNRLLAAVSQGASVVFLTPDPFQVGGDPTGRLPLPRKGTCYHLRDWLYHKECVAVPHPMFEGLPTRGILDWRYFGTVTPSHLYEGQELSTDIAAAGFATGYPCQGGYKSGTVLSSHRLDAGMLILNTFKIIGNVGKNPAADRLLLNMIRYAALQE</sequence>
<organism evidence="7 8">
    <name type="scientific">Paenibacillus nasutitermitis</name>
    <dbReference type="NCBI Taxonomy" id="1652958"/>
    <lineage>
        <taxon>Bacteria</taxon>
        <taxon>Bacillati</taxon>
        <taxon>Bacillota</taxon>
        <taxon>Bacilli</taxon>
        <taxon>Bacillales</taxon>
        <taxon>Paenibacillaceae</taxon>
        <taxon>Paenibacillus</taxon>
    </lineage>
</organism>